<dbReference type="SUPFAM" id="SSF161098">
    <property type="entry name" value="MetI-like"/>
    <property type="match status" value="1"/>
</dbReference>
<feature type="domain" description="ABC transmembrane type-1" evidence="11">
    <location>
        <begin position="59"/>
        <end position="258"/>
    </location>
</feature>
<dbReference type="CDD" id="cd06261">
    <property type="entry name" value="TM_PBP2"/>
    <property type="match status" value="1"/>
</dbReference>
<evidence type="ECO:0000256" key="4">
    <source>
        <dbReference type="ARBA" id="ARBA00022448"/>
    </source>
</evidence>
<dbReference type="AlphaFoldDB" id="A0A1U9Z4E1"/>
<gene>
    <name evidence="12" type="primary">yecS_2</name>
    <name evidence="12" type="ORF">Mame_03257</name>
</gene>
<keyword evidence="9 10" id="KW-0472">Membrane</keyword>
<dbReference type="KEGG" id="mmed:Mame_03257"/>
<dbReference type="PANTHER" id="PTHR30614">
    <property type="entry name" value="MEMBRANE COMPONENT OF AMINO ACID ABC TRANSPORTER"/>
    <property type="match status" value="1"/>
</dbReference>
<feature type="transmembrane region" description="Helical" evidence="10">
    <location>
        <begin position="197"/>
        <end position="215"/>
    </location>
</feature>
<keyword evidence="6 10" id="KW-0812">Transmembrane</keyword>
<dbReference type="STRING" id="1122214.Mame_03257"/>
<comment type="similarity">
    <text evidence="3">Belongs to the binding-protein-dependent transport system permease family. HisMQ subfamily.</text>
</comment>
<keyword evidence="13" id="KW-1185">Reference proteome</keyword>
<dbReference type="RefSeq" id="WP_018064245.1">
    <property type="nucleotide sequence ID" value="NZ_AQWH01000006.1"/>
</dbReference>
<feature type="transmembrane region" description="Helical" evidence="10">
    <location>
        <begin position="58"/>
        <end position="83"/>
    </location>
</feature>
<comment type="subcellular location">
    <subcellularLocation>
        <location evidence="2">Cell inner membrane</location>
        <topology evidence="2">Multi-pass membrane protein</topology>
    </subcellularLocation>
    <subcellularLocation>
        <location evidence="10">Cell membrane</location>
        <topology evidence="10">Multi-pass membrane protein</topology>
    </subcellularLocation>
</comment>
<feature type="transmembrane region" description="Helical" evidence="10">
    <location>
        <begin position="104"/>
        <end position="123"/>
    </location>
</feature>
<dbReference type="InterPro" id="IPR035906">
    <property type="entry name" value="MetI-like_sf"/>
</dbReference>
<dbReference type="GO" id="GO:0006865">
    <property type="term" value="P:amino acid transport"/>
    <property type="evidence" value="ECO:0007669"/>
    <property type="project" value="UniProtKB-KW"/>
</dbReference>
<keyword evidence="8 10" id="KW-1133">Transmembrane helix</keyword>
<reference evidence="12 13" key="1">
    <citation type="submission" date="2017-03" db="EMBL/GenBank/DDBJ databases">
        <title>Foreign affairs: Plasmid Transfer between Roseobacters and Rhizobia.</title>
        <authorList>
            <person name="Bartling P."/>
            <person name="Bunk B."/>
            <person name="Overmann J."/>
            <person name="Brinkmann H."/>
            <person name="Petersen J."/>
        </authorList>
    </citation>
    <scope>NUCLEOTIDE SEQUENCE [LARGE SCALE GENOMIC DNA]</scope>
    <source>
        <strain evidence="12 13">MACL11</strain>
    </source>
</reference>
<evidence type="ECO:0000313" key="12">
    <source>
        <dbReference type="EMBL" id="AQZ52567.1"/>
    </source>
</evidence>
<dbReference type="InterPro" id="IPR000515">
    <property type="entry name" value="MetI-like"/>
</dbReference>
<dbReference type="GO" id="GO:0022857">
    <property type="term" value="F:transmembrane transporter activity"/>
    <property type="evidence" value="ECO:0007669"/>
    <property type="project" value="InterPro"/>
</dbReference>
<sequence>MMSYSVARLTWRAPAIVGGLCIAATLATTFTAEAQDAGSGQMSAFAALVTWMPFILKGFLLNLLMSVLAMALATVTGLFLGFMQISPSAFIRLPAKFVTHLFRNSPWLVILFAIMLLVPFQVTLPGGEKVLIPDWVKATIGFALPVMANIAEILRGAIASIPSGQWESAESLAFTRGQTLRHIILPQCVRRMLPPWMNWYALLTLMTPMAAILGVSEALGNTQAAMEAAGSRPEFLIPFYLFLMTIFFVFIYPLSIYTRRLERRFSAGA</sequence>
<accession>A0A1U9Z4E1</accession>
<dbReference type="Proteomes" id="UP000191135">
    <property type="component" value="Chromosome"/>
</dbReference>
<dbReference type="PANTHER" id="PTHR30614:SF20">
    <property type="entry name" value="GLUTAMINE TRANSPORT SYSTEM PERMEASE PROTEIN GLNP"/>
    <property type="match status" value="1"/>
</dbReference>
<proteinExistence type="inferred from homology"/>
<dbReference type="InterPro" id="IPR010065">
    <property type="entry name" value="AA_ABC_transptr_permease_3TM"/>
</dbReference>
<evidence type="ECO:0000256" key="8">
    <source>
        <dbReference type="ARBA" id="ARBA00022989"/>
    </source>
</evidence>
<evidence type="ECO:0000259" key="11">
    <source>
        <dbReference type="PROSITE" id="PS50928"/>
    </source>
</evidence>
<dbReference type="Pfam" id="PF00528">
    <property type="entry name" value="BPD_transp_1"/>
    <property type="match status" value="1"/>
</dbReference>
<evidence type="ECO:0000256" key="9">
    <source>
        <dbReference type="ARBA" id="ARBA00023136"/>
    </source>
</evidence>
<dbReference type="Gene3D" id="1.10.3720.10">
    <property type="entry name" value="MetI-like"/>
    <property type="match status" value="1"/>
</dbReference>
<comment type="function">
    <text evidence="1">Part of the binding-protein-dependent transport system for glutamine; probably responsible for the translocation of the substrate across the membrane.</text>
</comment>
<evidence type="ECO:0000313" key="13">
    <source>
        <dbReference type="Proteomes" id="UP000191135"/>
    </source>
</evidence>
<dbReference type="eggNOG" id="COG0765">
    <property type="taxonomic scope" value="Bacteria"/>
</dbReference>
<evidence type="ECO:0000256" key="2">
    <source>
        <dbReference type="ARBA" id="ARBA00004429"/>
    </source>
</evidence>
<dbReference type="InterPro" id="IPR043429">
    <property type="entry name" value="ArtM/GltK/GlnP/TcyL/YhdX-like"/>
</dbReference>
<keyword evidence="4 10" id="KW-0813">Transport</keyword>
<feature type="transmembrane region" description="Helical" evidence="10">
    <location>
        <begin position="235"/>
        <end position="254"/>
    </location>
</feature>
<evidence type="ECO:0000256" key="6">
    <source>
        <dbReference type="ARBA" id="ARBA00022692"/>
    </source>
</evidence>
<dbReference type="EMBL" id="CP020330">
    <property type="protein sequence ID" value="AQZ52567.1"/>
    <property type="molecule type" value="Genomic_DNA"/>
</dbReference>
<keyword evidence="7" id="KW-0029">Amino-acid transport</keyword>
<organism evidence="12 13">
    <name type="scientific">Martelella mediterranea DSM 17316</name>
    <dbReference type="NCBI Taxonomy" id="1122214"/>
    <lineage>
        <taxon>Bacteria</taxon>
        <taxon>Pseudomonadati</taxon>
        <taxon>Pseudomonadota</taxon>
        <taxon>Alphaproteobacteria</taxon>
        <taxon>Hyphomicrobiales</taxon>
        <taxon>Aurantimonadaceae</taxon>
        <taxon>Martelella</taxon>
    </lineage>
</organism>
<keyword evidence="5" id="KW-1003">Cell membrane</keyword>
<evidence type="ECO:0000256" key="3">
    <source>
        <dbReference type="ARBA" id="ARBA00010072"/>
    </source>
</evidence>
<evidence type="ECO:0000256" key="5">
    <source>
        <dbReference type="ARBA" id="ARBA00022475"/>
    </source>
</evidence>
<evidence type="ECO:0000256" key="7">
    <source>
        <dbReference type="ARBA" id="ARBA00022970"/>
    </source>
</evidence>
<dbReference type="GO" id="GO:0043190">
    <property type="term" value="C:ATP-binding cassette (ABC) transporter complex"/>
    <property type="evidence" value="ECO:0007669"/>
    <property type="project" value="InterPro"/>
</dbReference>
<dbReference type="PROSITE" id="PS50928">
    <property type="entry name" value="ABC_TM1"/>
    <property type="match status" value="1"/>
</dbReference>
<dbReference type="NCBIfam" id="TIGR01726">
    <property type="entry name" value="HEQRo_perm_3TM"/>
    <property type="match status" value="1"/>
</dbReference>
<protein>
    <submittedName>
        <fullName evidence="12">Inner membrane amino-acid ABC transporter permease protein YecS</fullName>
    </submittedName>
</protein>
<evidence type="ECO:0000256" key="1">
    <source>
        <dbReference type="ARBA" id="ARBA00003159"/>
    </source>
</evidence>
<evidence type="ECO:0000256" key="10">
    <source>
        <dbReference type="RuleBase" id="RU363032"/>
    </source>
</evidence>
<name>A0A1U9Z4E1_9HYPH</name>